<feature type="coiled-coil region" evidence="1">
    <location>
        <begin position="68"/>
        <end position="127"/>
    </location>
</feature>
<dbReference type="Gene3D" id="1.20.1600.10">
    <property type="entry name" value="Outer membrane efflux proteins (OEP)"/>
    <property type="match status" value="1"/>
</dbReference>
<organism evidence="3 4">
    <name type="scientific">Tsukamurella pseudospumae</name>
    <dbReference type="NCBI Taxonomy" id="239498"/>
    <lineage>
        <taxon>Bacteria</taxon>
        <taxon>Bacillati</taxon>
        <taxon>Actinomycetota</taxon>
        <taxon>Actinomycetes</taxon>
        <taxon>Mycobacteriales</taxon>
        <taxon>Tsukamurellaceae</taxon>
        <taxon>Tsukamurella</taxon>
    </lineage>
</organism>
<sequence>MLANSEVPEGTPWWIAIVFLSLTAGGGSLAVLLRSGMAQVPGIWGALARRRQAKAAERRARAAELPSERVTNAEIERLERRYNELAKDYEEDKRKADERAEAQDRRAEAQERRLDELERRITVANNRFFVLLGFTRQVIDVVRRLDANHPLPEVPPDLQEWFGHG</sequence>
<evidence type="ECO:0000256" key="1">
    <source>
        <dbReference type="SAM" id="Coils"/>
    </source>
</evidence>
<name>A0A137ZRW6_9ACTN</name>
<dbReference type="EMBL" id="LSRE01000002">
    <property type="protein sequence ID" value="KXP00920.1"/>
    <property type="molecule type" value="Genomic_DNA"/>
</dbReference>
<feature type="transmembrane region" description="Helical" evidence="2">
    <location>
        <begin position="12"/>
        <end position="33"/>
    </location>
</feature>
<evidence type="ECO:0000313" key="3">
    <source>
        <dbReference type="EMBL" id="KXP00920.1"/>
    </source>
</evidence>
<gene>
    <name evidence="3" type="ORF">AXK61_13000</name>
</gene>
<comment type="caution">
    <text evidence="3">The sequence shown here is derived from an EMBL/GenBank/DDBJ whole genome shotgun (WGS) entry which is preliminary data.</text>
</comment>
<evidence type="ECO:0000313" key="4">
    <source>
        <dbReference type="Proteomes" id="UP000070409"/>
    </source>
</evidence>
<keyword evidence="2" id="KW-0472">Membrane</keyword>
<dbReference type="Proteomes" id="UP000070409">
    <property type="component" value="Unassembled WGS sequence"/>
</dbReference>
<evidence type="ECO:0000256" key="2">
    <source>
        <dbReference type="SAM" id="Phobius"/>
    </source>
</evidence>
<accession>A0A137ZRW6</accession>
<keyword evidence="4" id="KW-1185">Reference proteome</keyword>
<keyword evidence="2" id="KW-0812">Transmembrane</keyword>
<keyword evidence="2" id="KW-1133">Transmembrane helix</keyword>
<protein>
    <submittedName>
        <fullName evidence="3">Uncharacterized protein</fullName>
    </submittedName>
</protein>
<proteinExistence type="predicted"/>
<keyword evidence="1" id="KW-0175">Coiled coil</keyword>
<reference evidence="3 4" key="1">
    <citation type="submission" date="2016-02" db="EMBL/GenBank/DDBJ databases">
        <authorList>
            <person name="Teng J.L."/>
            <person name="Tang Y."/>
            <person name="Huang Y."/>
            <person name="Guo F."/>
            <person name="Wei W."/>
            <person name="Chen J.H."/>
            <person name="Wong S.Y."/>
            <person name="Lau S.K."/>
            <person name="Woo P.C."/>
        </authorList>
    </citation>
    <scope>NUCLEOTIDE SEQUENCE [LARGE SCALE GENOMIC DNA]</scope>
    <source>
        <strain evidence="3 4">JCM 13375</strain>
    </source>
</reference>